<keyword evidence="2" id="KW-0479">Metal-binding</keyword>
<dbReference type="PIRSF" id="PIRSF004789">
    <property type="entry name" value="DR1281"/>
    <property type="match status" value="1"/>
</dbReference>
<dbReference type="GO" id="GO:0004113">
    <property type="term" value="F:2',3'-cyclic-nucleotide 3'-phosphodiesterase activity"/>
    <property type="evidence" value="ECO:0007669"/>
    <property type="project" value="TreeGrafter"/>
</dbReference>
<feature type="active site" description="Proton donor" evidence="1">
    <location>
        <position position="76"/>
    </location>
</feature>
<dbReference type="InterPro" id="IPR029052">
    <property type="entry name" value="Metallo-depent_PP-like"/>
</dbReference>
<dbReference type="PANTHER" id="PTHR36303:SF1">
    <property type="entry name" value="2',3'-CYCLIC-NUCLEOTIDE 2'-PHOSPHODIESTERASE"/>
    <property type="match status" value="1"/>
</dbReference>
<dbReference type="EMBL" id="CP041147">
    <property type="protein sequence ID" value="QDF65250.1"/>
    <property type="molecule type" value="Genomic_DNA"/>
</dbReference>
<feature type="binding site" evidence="2">
    <location>
        <position position="47"/>
    </location>
    <ligand>
        <name>Fe cation</name>
        <dbReference type="ChEBI" id="CHEBI:24875"/>
        <label>1</label>
    </ligand>
</feature>
<feature type="binding site" evidence="2">
    <location>
        <position position="16"/>
    </location>
    <ligand>
        <name>Fe cation</name>
        <dbReference type="ChEBI" id="CHEBI:24875"/>
        <label>1</label>
    </ligand>
</feature>
<feature type="binding site" evidence="2">
    <location>
        <position position="189"/>
    </location>
    <ligand>
        <name>Fe cation</name>
        <dbReference type="ChEBI" id="CHEBI:24875"/>
        <label>2</label>
    </ligand>
</feature>
<dbReference type="PANTHER" id="PTHR36303">
    <property type="entry name" value="2',3'-CYCLIC-NUCLEOTIDE 2'-PHOSPHODIESTERASE"/>
    <property type="match status" value="1"/>
</dbReference>
<feature type="binding site" evidence="2">
    <location>
        <position position="48"/>
    </location>
    <ligand>
        <name>Fe cation</name>
        <dbReference type="ChEBI" id="CHEBI:24875"/>
        <label>1</label>
    </ligand>
</feature>
<sequence length="276" mass="31365">MTANNEQFIKLLFIGDIFGEPGILTVEKLLPELIKQYSIDFTIAQGENITGRKGLNFQDYNRLKNVGINVFTMGNHVYANADIYNFIDTEDVIRPFNVQLELPGFGTKVYKVKDFSLRVTSLMGIAFNELLQPWPNKSPENFFDAFDVIENNMEQTDFHFIDFHGETTSEKNVFGIYVDGKVDAVCGTHTHVQTNDARLLPNNTAYVTDAGMTGPMNSAIGANYDEVYQKMRFEAMSKFKVSPNPTQFNAVVLELHKDKTKNKIDLIKIEDIDYKN</sequence>
<evidence type="ECO:0000313" key="3">
    <source>
        <dbReference type="EMBL" id="QDF65250.1"/>
    </source>
</evidence>
<feature type="binding site" evidence="2">
    <location>
        <position position="191"/>
    </location>
    <ligand>
        <name>Fe cation</name>
        <dbReference type="ChEBI" id="CHEBI:24875"/>
        <label>1</label>
    </ligand>
</feature>
<accession>A0A4Y6I7E7</accession>
<dbReference type="GO" id="GO:0046872">
    <property type="term" value="F:metal ion binding"/>
    <property type="evidence" value="ECO:0007669"/>
    <property type="project" value="UniProtKB-KW"/>
</dbReference>
<feature type="binding site" evidence="2">
    <location>
        <position position="164"/>
    </location>
    <ligand>
        <name>Fe cation</name>
        <dbReference type="ChEBI" id="CHEBI:24875"/>
        <label>2</label>
    </ligand>
</feature>
<evidence type="ECO:0000256" key="2">
    <source>
        <dbReference type="PIRSR" id="PIRSR004789-51"/>
    </source>
</evidence>
<dbReference type="InterPro" id="IPR005235">
    <property type="entry name" value="YmdB-like"/>
</dbReference>
<dbReference type="SUPFAM" id="SSF56300">
    <property type="entry name" value="Metallo-dependent phosphatases"/>
    <property type="match status" value="1"/>
</dbReference>
<dbReference type="AlphaFoldDB" id="A0A4Y6I7E7"/>
<protein>
    <submittedName>
        <fullName evidence="3">YmdB family metallophosphoesterase</fullName>
    </submittedName>
</protein>
<dbReference type="Gene3D" id="3.60.21.10">
    <property type="match status" value="1"/>
</dbReference>
<reference evidence="3 4" key="1">
    <citation type="submission" date="2019-06" db="EMBL/GenBank/DDBJ databases">
        <title>Mycoplasma nasistruthionis sp. nov. str Ms03.</title>
        <authorList>
            <person name="Botes A."/>
        </authorList>
    </citation>
    <scope>NUCLEOTIDE SEQUENCE [LARGE SCALE GENOMIC DNA]</scope>
    <source>
        <strain evidence="3 4">Ms03</strain>
    </source>
</reference>
<evidence type="ECO:0000313" key="4">
    <source>
        <dbReference type="Proteomes" id="UP000315201"/>
    </source>
</evidence>
<dbReference type="Proteomes" id="UP000315201">
    <property type="component" value="Chromosome"/>
</dbReference>
<keyword evidence="4" id="KW-1185">Reference proteome</keyword>
<gene>
    <name evidence="3" type="ORF">FIV53_03100</name>
</gene>
<name>A0A4Y6I7E7_9MOLU</name>
<feature type="binding site" evidence="2">
    <location>
        <position position="75"/>
    </location>
    <ligand>
        <name>Fe cation</name>
        <dbReference type="ChEBI" id="CHEBI:24875"/>
        <label>2</label>
    </ligand>
</feature>
<dbReference type="Pfam" id="PF13277">
    <property type="entry name" value="YmdB"/>
    <property type="match status" value="1"/>
</dbReference>
<organism evidence="3 4">
    <name type="scientific">Mycoplasma nasistruthionis</name>
    <dbReference type="NCBI Taxonomy" id="353852"/>
    <lineage>
        <taxon>Bacteria</taxon>
        <taxon>Bacillati</taxon>
        <taxon>Mycoplasmatota</taxon>
        <taxon>Mollicutes</taxon>
        <taxon>Mycoplasmataceae</taxon>
        <taxon>Mycoplasma</taxon>
    </lineage>
</organism>
<feature type="binding site" evidence="2">
    <location>
        <position position="47"/>
    </location>
    <ligand>
        <name>Fe cation</name>
        <dbReference type="ChEBI" id="CHEBI:24875"/>
        <label>2</label>
    </ligand>
</feature>
<dbReference type="RefSeq" id="WP_208664784.1">
    <property type="nucleotide sequence ID" value="NZ_CP041147.1"/>
</dbReference>
<evidence type="ECO:0000256" key="1">
    <source>
        <dbReference type="PIRSR" id="PIRSR004789-50"/>
    </source>
</evidence>
<proteinExistence type="predicted"/>